<sequence>MFRVLIPAALLTAVLAFAARTESALPTAAPEAASGVEMTWALTSEGDMAKLTYGVPNSDHLAIMMTCAPGEGVEVYGPLIPASPSLRQAGGVAAIDPLSGELMQDIRLPAGDRVLGAMTEARPLRVVNDMGEPRALPVDRAGAGLAERFLNHCASGRA</sequence>
<name>A0ABV6R8I4_9CAUL</name>
<dbReference type="Proteomes" id="UP001589906">
    <property type="component" value="Unassembled WGS sequence"/>
</dbReference>
<evidence type="ECO:0000313" key="3">
    <source>
        <dbReference type="Proteomes" id="UP001589906"/>
    </source>
</evidence>
<keyword evidence="3" id="KW-1185">Reference proteome</keyword>
<dbReference type="EMBL" id="JBHLSW010000015">
    <property type="protein sequence ID" value="MFC0634953.1"/>
    <property type="molecule type" value="Genomic_DNA"/>
</dbReference>
<reference evidence="2 3" key="1">
    <citation type="submission" date="2024-09" db="EMBL/GenBank/DDBJ databases">
        <authorList>
            <person name="Sun Q."/>
            <person name="Mori K."/>
        </authorList>
    </citation>
    <scope>NUCLEOTIDE SEQUENCE [LARGE SCALE GENOMIC DNA]</scope>
    <source>
        <strain evidence="2 3">NCAIM B.02621</strain>
    </source>
</reference>
<accession>A0ABV6R8I4</accession>
<organism evidence="2 3">
    <name type="scientific">Brevundimonas balnearis</name>
    <dbReference type="NCBI Taxonomy" id="1572858"/>
    <lineage>
        <taxon>Bacteria</taxon>
        <taxon>Pseudomonadati</taxon>
        <taxon>Pseudomonadota</taxon>
        <taxon>Alphaproteobacteria</taxon>
        <taxon>Caulobacterales</taxon>
        <taxon>Caulobacteraceae</taxon>
        <taxon>Brevundimonas</taxon>
    </lineage>
</organism>
<feature type="signal peptide" evidence="1">
    <location>
        <begin position="1"/>
        <end position="18"/>
    </location>
</feature>
<evidence type="ECO:0000256" key="1">
    <source>
        <dbReference type="SAM" id="SignalP"/>
    </source>
</evidence>
<comment type="caution">
    <text evidence="2">The sequence shown here is derived from an EMBL/GenBank/DDBJ whole genome shotgun (WGS) entry which is preliminary data.</text>
</comment>
<dbReference type="RefSeq" id="WP_376837051.1">
    <property type="nucleotide sequence ID" value="NZ_JBHLSW010000015.1"/>
</dbReference>
<gene>
    <name evidence="2" type="ORF">ACFFGE_13815</name>
</gene>
<proteinExistence type="predicted"/>
<evidence type="ECO:0000313" key="2">
    <source>
        <dbReference type="EMBL" id="MFC0634953.1"/>
    </source>
</evidence>
<protein>
    <submittedName>
        <fullName evidence="2">Uncharacterized protein</fullName>
    </submittedName>
</protein>
<feature type="chain" id="PRO_5046319659" evidence="1">
    <location>
        <begin position="19"/>
        <end position="158"/>
    </location>
</feature>
<keyword evidence="1" id="KW-0732">Signal</keyword>